<name>A0AAD3CH44_9STRA</name>
<dbReference type="InterPro" id="IPR003439">
    <property type="entry name" value="ABC_transporter-like_ATP-bd"/>
</dbReference>
<evidence type="ECO:0000256" key="3">
    <source>
        <dbReference type="ARBA" id="ARBA00022741"/>
    </source>
</evidence>
<feature type="compositionally biased region" description="Polar residues" evidence="7">
    <location>
        <begin position="35"/>
        <end position="50"/>
    </location>
</feature>
<dbReference type="InterPro" id="IPR011527">
    <property type="entry name" value="ABC1_TM_dom"/>
</dbReference>
<evidence type="ECO:0000256" key="2">
    <source>
        <dbReference type="ARBA" id="ARBA00022692"/>
    </source>
</evidence>
<feature type="transmembrane region" description="Helical" evidence="8">
    <location>
        <begin position="126"/>
        <end position="150"/>
    </location>
</feature>
<dbReference type="InterPro" id="IPR039421">
    <property type="entry name" value="Type_1_exporter"/>
</dbReference>
<dbReference type="InterPro" id="IPR036640">
    <property type="entry name" value="ABC1_TM_sf"/>
</dbReference>
<dbReference type="InterPro" id="IPR017871">
    <property type="entry name" value="ABC_transporter-like_CS"/>
</dbReference>
<keyword evidence="5 8" id="KW-1133">Transmembrane helix</keyword>
<evidence type="ECO:0000259" key="10">
    <source>
        <dbReference type="PROSITE" id="PS50929"/>
    </source>
</evidence>
<keyword evidence="6 8" id="KW-0472">Membrane</keyword>
<comment type="caution">
    <text evidence="11">The sequence shown here is derived from an EMBL/GenBank/DDBJ whole genome shotgun (WGS) entry which is preliminary data.</text>
</comment>
<organism evidence="11 12">
    <name type="scientific">Chaetoceros tenuissimus</name>
    <dbReference type="NCBI Taxonomy" id="426638"/>
    <lineage>
        <taxon>Eukaryota</taxon>
        <taxon>Sar</taxon>
        <taxon>Stramenopiles</taxon>
        <taxon>Ochrophyta</taxon>
        <taxon>Bacillariophyta</taxon>
        <taxon>Coscinodiscophyceae</taxon>
        <taxon>Chaetocerotophycidae</taxon>
        <taxon>Chaetocerotales</taxon>
        <taxon>Chaetocerotaceae</taxon>
        <taxon>Chaetoceros</taxon>
    </lineage>
</organism>
<dbReference type="PROSITE" id="PS50893">
    <property type="entry name" value="ABC_TRANSPORTER_2"/>
    <property type="match status" value="1"/>
</dbReference>
<dbReference type="PROSITE" id="PS50929">
    <property type="entry name" value="ABC_TM1F"/>
    <property type="match status" value="1"/>
</dbReference>
<dbReference type="AlphaFoldDB" id="A0AAD3CH44"/>
<keyword evidence="4" id="KW-0067">ATP-binding</keyword>
<feature type="domain" description="ABC transporter" evidence="9">
    <location>
        <begin position="414"/>
        <end position="651"/>
    </location>
</feature>
<evidence type="ECO:0000256" key="6">
    <source>
        <dbReference type="ARBA" id="ARBA00023136"/>
    </source>
</evidence>
<protein>
    <recommendedName>
        <fullName evidence="13">ATP-dependent transporter ycf16</fullName>
    </recommendedName>
</protein>
<comment type="subcellular location">
    <subcellularLocation>
        <location evidence="1">Membrane</location>
        <topology evidence="1">Multi-pass membrane protein</topology>
    </subcellularLocation>
</comment>
<reference evidence="11 12" key="1">
    <citation type="journal article" date="2021" name="Sci. Rep.">
        <title>The genome of the diatom Chaetoceros tenuissimus carries an ancient integrated fragment of an extant virus.</title>
        <authorList>
            <person name="Hongo Y."/>
            <person name="Kimura K."/>
            <person name="Takaki Y."/>
            <person name="Yoshida Y."/>
            <person name="Baba S."/>
            <person name="Kobayashi G."/>
            <person name="Nagasaki K."/>
            <person name="Hano T."/>
            <person name="Tomaru Y."/>
        </authorList>
    </citation>
    <scope>NUCLEOTIDE SEQUENCE [LARGE SCALE GENOMIC DNA]</scope>
    <source>
        <strain evidence="11 12">NIES-3715</strain>
    </source>
</reference>
<gene>
    <name evidence="11" type="ORF">CTEN210_02202</name>
</gene>
<feature type="transmembrane region" description="Helical" evidence="8">
    <location>
        <begin position="320"/>
        <end position="341"/>
    </location>
</feature>
<dbReference type="SMART" id="SM00382">
    <property type="entry name" value="AAA"/>
    <property type="match status" value="1"/>
</dbReference>
<dbReference type="EMBL" id="BLLK01000022">
    <property type="protein sequence ID" value="GFH45728.1"/>
    <property type="molecule type" value="Genomic_DNA"/>
</dbReference>
<evidence type="ECO:0000313" key="11">
    <source>
        <dbReference type="EMBL" id="GFH45728.1"/>
    </source>
</evidence>
<evidence type="ECO:0000256" key="4">
    <source>
        <dbReference type="ARBA" id="ARBA00022840"/>
    </source>
</evidence>
<dbReference type="PANTHER" id="PTHR43394:SF1">
    <property type="entry name" value="ATP-BINDING CASSETTE SUB-FAMILY B MEMBER 10, MITOCHONDRIAL"/>
    <property type="match status" value="1"/>
</dbReference>
<dbReference type="GO" id="GO:0090374">
    <property type="term" value="P:oligopeptide export from mitochondrion"/>
    <property type="evidence" value="ECO:0007669"/>
    <property type="project" value="TreeGrafter"/>
</dbReference>
<dbReference type="GO" id="GO:0015421">
    <property type="term" value="F:ABC-type oligopeptide transporter activity"/>
    <property type="evidence" value="ECO:0007669"/>
    <property type="project" value="TreeGrafter"/>
</dbReference>
<dbReference type="Gene3D" id="3.40.50.300">
    <property type="entry name" value="P-loop containing nucleotide triphosphate hydrolases"/>
    <property type="match status" value="1"/>
</dbReference>
<dbReference type="Gene3D" id="1.20.1560.10">
    <property type="entry name" value="ABC transporter type 1, transmembrane domain"/>
    <property type="match status" value="1"/>
</dbReference>
<evidence type="ECO:0000256" key="1">
    <source>
        <dbReference type="ARBA" id="ARBA00004141"/>
    </source>
</evidence>
<dbReference type="PANTHER" id="PTHR43394">
    <property type="entry name" value="ATP-DEPENDENT PERMEASE MDL1, MITOCHONDRIAL"/>
    <property type="match status" value="1"/>
</dbReference>
<dbReference type="SUPFAM" id="SSF90123">
    <property type="entry name" value="ABC transporter transmembrane region"/>
    <property type="match status" value="1"/>
</dbReference>
<evidence type="ECO:0000259" key="9">
    <source>
        <dbReference type="PROSITE" id="PS50893"/>
    </source>
</evidence>
<proteinExistence type="predicted"/>
<evidence type="ECO:0000256" key="5">
    <source>
        <dbReference type="ARBA" id="ARBA00022989"/>
    </source>
</evidence>
<feature type="transmembrane region" description="Helical" evidence="8">
    <location>
        <begin position="84"/>
        <end position="106"/>
    </location>
</feature>
<keyword evidence="2 8" id="KW-0812">Transmembrane</keyword>
<dbReference type="GO" id="GO:0005743">
    <property type="term" value="C:mitochondrial inner membrane"/>
    <property type="evidence" value="ECO:0007669"/>
    <property type="project" value="TreeGrafter"/>
</dbReference>
<dbReference type="GO" id="GO:0016887">
    <property type="term" value="F:ATP hydrolysis activity"/>
    <property type="evidence" value="ECO:0007669"/>
    <property type="project" value="InterPro"/>
</dbReference>
<dbReference type="GO" id="GO:0005524">
    <property type="term" value="F:ATP binding"/>
    <property type="evidence" value="ECO:0007669"/>
    <property type="project" value="UniProtKB-KW"/>
</dbReference>
<sequence length="659" mass="71680">MLATRSILNRHATLRRNIRCRGIILNIDRGTSNETKIKDQPTSSLQNSTKLYPRSTFEPSRTDGKRDSKEILNRLYELAKPEKNLILASAATLGVTSSITLILPYACGKVLDLALLEASTATSSTAMTSPFTAAVGLFGLTATAGLGVYARSLMLNIAGNRIVQRMRQQLFKSILVQESAFFDFNKSGDLISRLSNDAQYIKGAVTTDAVSGLRGIVMSVGSTSLLFYTSPDLAVVSLLSIPPVFLAARTVGMKLRKEQKNVQEMHGKATSIAEEVFSGIKTVQQFVAEKYEYEMYSDAIGNAHCKEIHVGKTKAAFDGIVHVAANGAILLVLAYGGNLVIDGTMSAGELSGFLMYSLLMAGNMSSLSGTYTEMMKSIAAAGRVFDIIDRDPAIPRTITDDITCTRLGSDSLSVHFHDVKFSYPSRNDVQILGPKFSLDIKAGEVVSIVGGSGSGKSTIASLLTRIYDCDDGVISLNNNDITKMDPATLRNSIAIVPQEPQLFRGTIADNIRYGRFDASDEEVFEAAKLAHVLHFTNNLPRGLYTEVGDRGRALSGGQRQRVAIARAILKDAPIVILDEATSALDSTSEYHVHEAIKCMTKDKTVISIAHRLSTIKESDRIVVLQDGIVVESGTFEQLLDMRSVFYNLVEQQLTFQKEI</sequence>
<feature type="domain" description="ABC transmembrane type-1" evidence="10">
    <location>
        <begin position="87"/>
        <end position="376"/>
    </location>
</feature>
<keyword evidence="12" id="KW-1185">Reference proteome</keyword>
<evidence type="ECO:0000256" key="8">
    <source>
        <dbReference type="SAM" id="Phobius"/>
    </source>
</evidence>
<dbReference type="Proteomes" id="UP001054902">
    <property type="component" value="Unassembled WGS sequence"/>
</dbReference>
<dbReference type="FunFam" id="3.40.50.300:FF:000218">
    <property type="entry name" value="Multidrug ABC transporter ATP-binding protein"/>
    <property type="match status" value="1"/>
</dbReference>
<dbReference type="PROSITE" id="PS00211">
    <property type="entry name" value="ABC_TRANSPORTER_1"/>
    <property type="match status" value="1"/>
</dbReference>
<evidence type="ECO:0000313" key="12">
    <source>
        <dbReference type="Proteomes" id="UP001054902"/>
    </source>
</evidence>
<evidence type="ECO:0008006" key="13">
    <source>
        <dbReference type="Google" id="ProtNLM"/>
    </source>
</evidence>
<accession>A0AAD3CH44</accession>
<feature type="region of interest" description="Disordered" evidence="7">
    <location>
        <begin position="35"/>
        <end position="65"/>
    </location>
</feature>
<dbReference type="Pfam" id="PF00005">
    <property type="entry name" value="ABC_tran"/>
    <property type="match status" value="1"/>
</dbReference>
<dbReference type="InterPro" id="IPR003593">
    <property type="entry name" value="AAA+_ATPase"/>
</dbReference>
<dbReference type="CDD" id="cd18573">
    <property type="entry name" value="ABC_6TM_ABCB10_like"/>
    <property type="match status" value="1"/>
</dbReference>
<dbReference type="InterPro" id="IPR027417">
    <property type="entry name" value="P-loop_NTPase"/>
</dbReference>
<dbReference type="Pfam" id="PF00664">
    <property type="entry name" value="ABC_membrane"/>
    <property type="match status" value="1"/>
</dbReference>
<keyword evidence="3" id="KW-0547">Nucleotide-binding</keyword>
<evidence type="ECO:0000256" key="7">
    <source>
        <dbReference type="SAM" id="MobiDB-lite"/>
    </source>
</evidence>
<dbReference type="SUPFAM" id="SSF52540">
    <property type="entry name" value="P-loop containing nucleoside triphosphate hydrolases"/>
    <property type="match status" value="1"/>
</dbReference>